<accession>A0A9W6RSK8</accession>
<dbReference type="SUPFAM" id="SSF48452">
    <property type="entry name" value="TPR-like"/>
    <property type="match status" value="1"/>
</dbReference>
<dbReference type="AlphaFoldDB" id="A0A9W6RSK8"/>
<feature type="domain" description="HTH cro/C1-type" evidence="1">
    <location>
        <begin position="10"/>
        <end position="33"/>
    </location>
</feature>
<reference evidence="2" key="1">
    <citation type="submission" date="2023-03" db="EMBL/GenBank/DDBJ databases">
        <title>Actinoallomurus iriomotensis NBRC 103681.</title>
        <authorList>
            <person name="Ichikawa N."/>
            <person name="Sato H."/>
            <person name="Tonouchi N."/>
        </authorList>
    </citation>
    <scope>NUCLEOTIDE SEQUENCE</scope>
    <source>
        <strain evidence="2">NBRC 103681</strain>
    </source>
</reference>
<protein>
    <recommendedName>
        <fullName evidence="1">HTH cro/C1-type domain-containing protein</fullName>
    </recommendedName>
</protein>
<dbReference type="InterPro" id="IPR011990">
    <property type="entry name" value="TPR-like_helical_dom_sf"/>
</dbReference>
<name>A0A9W6RSK8_9ACTN</name>
<organism evidence="2 3">
    <name type="scientific">Actinoallomurus iriomotensis</name>
    <dbReference type="NCBI Taxonomy" id="478107"/>
    <lineage>
        <taxon>Bacteria</taxon>
        <taxon>Bacillati</taxon>
        <taxon>Actinomycetota</taxon>
        <taxon>Actinomycetes</taxon>
        <taxon>Streptosporangiales</taxon>
        <taxon>Thermomonosporaceae</taxon>
        <taxon>Actinoallomurus</taxon>
    </lineage>
</organism>
<dbReference type="RefSeq" id="WP_285634507.1">
    <property type="nucleotide sequence ID" value="NZ_BSTJ01000016.1"/>
</dbReference>
<sequence>MDADVLPEALKAIMTRHGWSQVELAAELGVSQSWVSQTSRGVKDSGIAKVQRLLERVGWEVHITPKTENDAVKRRQFVSAVGSIAFVPSPKIAPYQDPEYVRTLAGRLAQDRYEQGGIPVASTALRHLKKVGFVISGKDRKLQSAASDLACEAARIFYDARRYEVAERAGSFAFELARRSGDFNGQAAACSALSRISIDRGQGDRGIMYARQGLALPDLSPSQRAWLKLRMARSLALVGGQERAARHRLAELGDTEGLSPYEKADMKGNVGVALAGMRAYPDAHTAIAEAVALSGQCSALLLVAYKAWQVESALAASEPQMAAEHMAALARIAPLVSSARVNAHITGILGMSARWSDVPELRQACEHLRSVQPD</sequence>
<dbReference type="InterPro" id="IPR010982">
    <property type="entry name" value="Lambda_DNA-bd_dom_sf"/>
</dbReference>
<dbReference type="PROSITE" id="PS50943">
    <property type="entry name" value="HTH_CROC1"/>
    <property type="match status" value="1"/>
</dbReference>
<dbReference type="Gene3D" id="1.10.260.40">
    <property type="entry name" value="lambda repressor-like DNA-binding domains"/>
    <property type="match status" value="1"/>
</dbReference>
<comment type="caution">
    <text evidence="2">The sequence shown here is derived from an EMBL/GenBank/DDBJ whole genome shotgun (WGS) entry which is preliminary data.</text>
</comment>
<evidence type="ECO:0000313" key="3">
    <source>
        <dbReference type="Proteomes" id="UP001165135"/>
    </source>
</evidence>
<gene>
    <name evidence="2" type="ORF">Airi01_091620</name>
</gene>
<dbReference type="InterPro" id="IPR001387">
    <property type="entry name" value="Cro/C1-type_HTH"/>
</dbReference>
<proteinExistence type="predicted"/>
<evidence type="ECO:0000313" key="2">
    <source>
        <dbReference type="EMBL" id="GLY80895.1"/>
    </source>
</evidence>
<dbReference type="GO" id="GO:0003677">
    <property type="term" value="F:DNA binding"/>
    <property type="evidence" value="ECO:0007669"/>
    <property type="project" value="InterPro"/>
</dbReference>
<dbReference type="Proteomes" id="UP001165135">
    <property type="component" value="Unassembled WGS sequence"/>
</dbReference>
<dbReference type="EMBL" id="BSTJ01000016">
    <property type="protein sequence ID" value="GLY80895.1"/>
    <property type="molecule type" value="Genomic_DNA"/>
</dbReference>
<dbReference type="SUPFAM" id="SSF47413">
    <property type="entry name" value="lambda repressor-like DNA-binding domains"/>
    <property type="match status" value="1"/>
</dbReference>
<evidence type="ECO:0000259" key="1">
    <source>
        <dbReference type="PROSITE" id="PS50943"/>
    </source>
</evidence>
<dbReference type="CDD" id="cd00093">
    <property type="entry name" value="HTH_XRE"/>
    <property type="match status" value="1"/>
</dbReference>